<dbReference type="Proteomes" id="UP000549971">
    <property type="component" value="Unassembled WGS sequence"/>
</dbReference>
<organism evidence="1 2">
    <name type="scientific">Kribbella italica</name>
    <dbReference type="NCBI Taxonomy" id="1540520"/>
    <lineage>
        <taxon>Bacteria</taxon>
        <taxon>Bacillati</taxon>
        <taxon>Actinomycetota</taxon>
        <taxon>Actinomycetes</taxon>
        <taxon>Propionibacteriales</taxon>
        <taxon>Kribbellaceae</taxon>
        <taxon>Kribbella</taxon>
    </lineage>
</organism>
<name>A0A7W9MX90_9ACTN</name>
<evidence type="ECO:0000313" key="2">
    <source>
        <dbReference type="Proteomes" id="UP000549971"/>
    </source>
</evidence>
<protein>
    <submittedName>
        <fullName evidence="1">Uncharacterized protein</fullName>
    </submittedName>
</protein>
<accession>A0A7W9MX90</accession>
<gene>
    <name evidence="1" type="ORF">HDA39_005582</name>
</gene>
<sequence length="36" mass="4436">MQFELFVLQLFQLQHVQLLLDQHQHRVRRLRPALSP</sequence>
<comment type="caution">
    <text evidence="1">The sequence shown here is derived from an EMBL/GenBank/DDBJ whole genome shotgun (WGS) entry which is preliminary data.</text>
</comment>
<dbReference type="AlphaFoldDB" id="A0A7W9MX90"/>
<keyword evidence="2" id="KW-1185">Reference proteome</keyword>
<evidence type="ECO:0000313" key="1">
    <source>
        <dbReference type="EMBL" id="MBB5838848.1"/>
    </source>
</evidence>
<proteinExistence type="predicted"/>
<reference evidence="1 2" key="1">
    <citation type="submission" date="2020-08" db="EMBL/GenBank/DDBJ databases">
        <title>Sequencing the genomes of 1000 actinobacteria strains.</title>
        <authorList>
            <person name="Klenk H.-P."/>
        </authorList>
    </citation>
    <scope>NUCLEOTIDE SEQUENCE [LARGE SCALE GENOMIC DNA]</scope>
    <source>
        <strain evidence="1 2">DSM 28967</strain>
    </source>
</reference>
<dbReference type="EMBL" id="JACHMY010000001">
    <property type="protein sequence ID" value="MBB5838848.1"/>
    <property type="molecule type" value="Genomic_DNA"/>
</dbReference>